<feature type="compositionally biased region" description="Acidic residues" evidence="1">
    <location>
        <begin position="415"/>
        <end position="427"/>
    </location>
</feature>
<dbReference type="InterPro" id="IPR006427">
    <property type="entry name" value="Portal_HK97"/>
</dbReference>
<sequence length="427" mass="47539">MNFIQKALNLKTKASVIPEVPITTGLPFMMGGGLSATGITVNYRTALQHNAVYTCVRTLTSDIAKIPLTLEQFVDGGWQKATNHPLCSLLSVPNERLVMFEFLEEVIKSVLLTGDAFVVVIRDRQGNPIRLIPIRPGTASVVEDPKDGELFYKVTDNQLIPLKTSVSSETGPTRTIFHSDMIRTRNLSFDGGIYGQSLIQIASEAFGLSLATQETAARAFKNGANINGYFTSNGSTGREQQLSNKEELTRAISSIVNTAQPAIINGLDWVPMNNSVEQLQLTEARKQTVIEVAQMFRIPLYKLGQSDGEKAANISEQEQSYITNTLIQYTRPLEQHMDRVLLNDNEKAFFRFKFDFSKQAEPDEKVRGSYYKDALTNGWMTPNEIRKREELPPSTQDGADELRFPLNTGVIGSQEPEDYDGVTNEEN</sequence>
<organism evidence="2 3">
    <name type="scientific">Gluconobacter frateurii NRIC 0228</name>
    <dbReference type="NCBI Taxonomy" id="1307946"/>
    <lineage>
        <taxon>Bacteria</taxon>
        <taxon>Pseudomonadati</taxon>
        <taxon>Pseudomonadota</taxon>
        <taxon>Alphaproteobacteria</taxon>
        <taxon>Acetobacterales</taxon>
        <taxon>Acetobacteraceae</taxon>
        <taxon>Gluconobacter</taxon>
    </lineage>
</organism>
<dbReference type="RefSeq" id="WP_099183162.1">
    <property type="nucleotide sequence ID" value="NZ_BAQW01000010.1"/>
</dbReference>
<evidence type="ECO:0000313" key="3">
    <source>
        <dbReference type="Proteomes" id="UP001061070"/>
    </source>
</evidence>
<comment type="caution">
    <text evidence="2">The sequence shown here is derived from an EMBL/GenBank/DDBJ whole genome shotgun (WGS) entry which is preliminary data.</text>
</comment>
<dbReference type="NCBIfam" id="TIGR01537">
    <property type="entry name" value="portal_HK97"/>
    <property type="match status" value="1"/>
</dbReference>
<name>A0ABQ0QDC7_9PROT</name>
<dbReference type="Pfam" id="PF04860">
    <property type="entry name" value="Phage_portal"/>
    <property type="match status" value="1"/>
</dbReference>
<proteinExistence type="predicted"/>
<evidence type="ECO:0000313" key="2">
    <source>
        <dbReference type="EMBL" id="GBR14117.1"/>
    </source>
</evidence>
<accession>A0ABQ0QDC7</accession>
<protein>
    <submittedName>
        <fullName evidence="2">Phage portal protein</fullName>
    </submittedName>
</protein>
<dbReference type="InterPro" id="IPR006944">
    <property type="entry name" value="Phage/GTA_portal"/>
</dbReference>
<dbReference type="EMBL" id="BAQW01000010">
    <property type="protein sequence ID" value="GBR14117.1"/>
    <property type="molecule type" value="Genomic_DNA"/>
</dbReference>
<dbReference type="Proteomes" id="UP001061070">
    <property type="component" value="Unassembled WGS sequence"/>
</dbReference>
<reference evidence="2" key="1">
    <citation type="submission" date="2013-04" db="EMBL/GenBank/DDBJ databases">
        <title>The genome sequencing project of 58 acetic acid bacteria.</title>
        <authorList>
            <person name="Okamoto-Kainuma A."/>
            <person name="Ishikawa M."/>
            <person name="Umino S."/>
            <person name="Koizumi Y."/>
            <person name="Shiwa Y."/>
            <person name="Yoshikawa H."/>
            <person name="Matsutani M."/>
            <person name="Matsushita K."/>
        </authorList>
    </citation>
    <scope>NUCLEOTIDE SEQUENCE</scope>
    <source>
        <strain evidence="2">NRIC 0228</strain>
    </source>
</reference>
<gene>
    <name evidence="2" type="ORF">AA0228_2179</name>
</gene>
<keyword evidence="3" id="KW-1185">Reference proteome</keyword>
<evidence type="ECO:0000256" key="1">
    <source>
        <dbReference type="SAM" id="MobiDB-lite"/>
    </source>
</evidence>
<feature type="region of interest" description="Disordered" evidence="1">
    <location>
        <begin position="383"/>
        <end position="427"/>
    </location>
</feature>